<dbReference type="OrthoDB" id="5401408at2759"/>
<dbReference type="SUPFAM" id="SSF53933">
    <property type="entry name" value="Microbial ribonucleases"/>
    <property type="match status" value="1"/>
</dbReference>
<dbReference type="InterPro" id="IPR016191">
    <property type="entry name" value="Ribonuclease/ribotoxin"/>
</dbReference>
<dbReference type="RefSeq" id="XP_003834155.1">
    <property type="nucleotide sequence ID" value="XM_003834107.1"/>
</dbReference>
<organism evidence="5">
    <name type="scientific">Leptosphaeria maculans (strain JN3 / isolate v23.1.3 / race Av1-4-5-6-7-8)</name>
    <name type="common">Blackleg fungus</name>
    <name type="synonym">Phoma lingam</name>
    <dbReference type="NCBI Taxonomy" id="985895"/>
    <lineage>
        <taxon>Eukaryota</taxon>
        <taxon>Fungi</taxon>
        <taxon>Dikarya</taxon>
        <taxon>Ascomycota</taxon>
        <taxon>Pezizomycotina</taxon>
        <taxon>Dothideomycetes</taxon>
        <taxon>Pleosporomycetidae</taxon>
        <taxon>Pleosporales</taxon>
        <taxon>Pleosporineae</taxon>
        <taxon>Leptosphaeriaceae</taxon>
        <taxon>Plenodomus</taxon>
        <taxon>Plenodomus lingam/Leptosphaeria maculans species complex</taxon>
    </lineage>
</organism>
<evidence type="ECO:0000256" key="1">
    <source>
        <dbReference type="ARBA" id="ARBA00022722"/>
    </source>
</evidence>
<dbReference type="GO" id="GO:0003723">
    <property type="term" value="F:RNA binding"/>
    <property type="evidence" value="ECO:0007669"/>
    <property type="project" value="InterPro"/>
</dbReference>
<evidence type="ECO:0000313" key="4">
    <source>
        <dbReference type="EMBL" id="CBX90790.1"/>
    </source>
</evidence>
<gene>
    <name evidence="4" type="ORF">LEMA_P058240.1</name>
</gene>
<sequence length="176" mass="18719">MQFITALQFLAALTAVSAAPSAPHSEVSNELSKRADIFDMDCGGETFDIQDIRSTFNQFVSVANLPNNQKPAAGTRVYPQQYGNNKGIPSDPEVVAALDAIPGCKTGQSGFKYFEYPLANPVWTGGPQTSQGPHRIISIAQNVGPGGSRTYTYCTAITHRGGNGMGDGSFRACKQV</sequence>
<name>E4ZIC9_LEPMJ</name>
<dbReference type="GeneID" id="13284531"/>
<evidence type="ECO:0000256" key="3">
    <source>
        <dbReference type="SAM" id="SignalP"/>
    </source>
</evidence>
<dbReference type="GO" id="GO:0004540">
    <property type="term" value="F:RNA nuclease activity"/>
    <property type="evidence" value="ECO:0007669"/>
    <property type="project" value="InterPro"/>
</dbReference>
<accession>E4ZIC9</accession>
<dbReference type="VEuPathDB" id="FungiDB:LEMA_P058240.1"/>
<feature type="signal peptide" evidence="3">
    <location>
        <begin position="1"/>
        <end position="18"/>
    </location>
</feature>
<keyword evidence="2" id="KW-0378">Hydrolase</keyword>
<reference evidence="5" key="1">
    <citation type="journal article" date="2011" name="Nat. Commun.">
        <title>Effector diversification within compartments of the Leptosphaeria maculans genome affected by Repeat-Induced Point mutations.</title>
        <authorList>
            <person name="Rouxel T."/>
            <person name="Grandaubert J."/>
            <person name="Hane J.K."/>
            <person name="Hoede C."/>
            <person name="van de Wouw A.P."/>
            <person name="Couloux A."/>
            <person name="Dominguez V."/>
            <person name="Anthouard V."/>
            <person name="Bally P."/>
            <person name="Bourras S."/>
            <person name="Cozijnsen A.J."/>
            <person name="Ciuffetti L.M."/>
            <person name="Degrave A."/>
            <person name="Dilmaghani A."/>
            <person name="Duret L."/>
            <person name="Fudal I."/>
            <person name="Goodwin S.B."/>
            <person name="Gout L."/>
            <person name="Glaser N."/>
            <person name="Linglin J."/>
            <person name="Kema G.H.J."/>
            <person name="Lapalu N."/>
            <person name="Lawrence C.B."/>
            <person name="May K."/>
            <person name="Meyer M."/>
            <person name="Ollivier B."/>
            <person name="Poulain J."/>
            <person name="Schoch C.L."/>
            <person name="Simon A."/>
            <person name="Spatafora J.W."/>
            <person name="Stachowiak A."/>
            <person name="Turgeon B.G."/>
            <person name="Tyler B.M."/>
            <person name="Vincent D."/>
            <person name="Weissenbach J."/>
            <person name="Amselem J."/>
            <person name="Quesneville H."/>
            <person name="Oliver R.P."/>
            <person name="Wincker P."/>
            <person name="Balesdent M.-H."/>
            <person name="Howlett B.J."/>
        </authorList>
    </citation>
    <scope>NUCLEOTIDE SEQUENCE [LARGE SCALE GENOMIC DNA]</scope>
    <source>
        <strain evidence="5">JN3 / isolate v23.1.3 / race Av1-4-5-6-7-8</strain>
    </source>
</reference>
<dbReference type="InParanoid" id="E4ZIC9"/>
<keyword evidence="5" id="KW-1185">Reference proteome</keyword>
<keyword evidence="1" id="KW-0540">Nuclease</keyword>
<dbReference type="AlphaFoldDB" id="E4ZIC9"/>
<protein>
    <submittedName>
        <fullName evidence="4">Predicted protein</fullName>
    </submittedName>
</protein>
<evidence type="ECO:0000256" key="2">
    <source>
        <dbReference type="ARBA" id="ARBA00022801"/>
    </source>
</evidence>
<feature type="chain" id="PRO_5003194207" evidence="3">
    <location>
        <begin position="19"/>
        <end position="176"/>
    </location>
</feature>
<keyword evidence="3" id="KW-0732">Signal</keyword>
<evidence type="ECO:0000313" key="5">
    <source>
        <dbReference type="Proteomes" id="UP000002668"/>
    </source>
</evidence>
<dbReference type="Gene3D" id="3.10.450.30">
    <property type="entry name" value="Microbial ribonucleases"/>
    <property type="match status" value="1"/>
</dbReference>
<dbReference type="HOGENOM" id="CLU_1525426_0_0_1"/>
<dbReference type="EMBL" id="FP929065">
    <property type="protein sequence ID" value="CBX90790.1"/>
    <property type="molecule type" value="Genomic_DNA"/>
</dbReference>
<proteinExistence type="predicted"/>
<dbReference type="GO" id="GO:0016787">
    <property type="term" value="F:hydrolase activity"/>
    <property type="evidence" value="ECO:0007669"/>
    <property type="project" value="UniProtKB-KW"/>
</dbReference>
<dbReference type="Proteomes" id="UP000002668">
    <property type="component" value="Genome"/>
</dbReference>